<dbReference type="Gene3D" id="1.20.5.190">
    <property type="match status" value="1"/>
</dbReference>
<dbReference type="PROSITE" id="PS50096">
    <property type="entry name" value="IQ"/>
    <property type="match status" value="2"/>
</dbReference>
<organism evidence="2 3">
    <name type="scientific">Mizuhopecten yessoensis</name>
    <name type="common">Japanese scallop</name>
    <name type="synonym">Patinopecten yessoensis</name>
    <dbReference type="NCBI Taxonomy" id="6573"/>
    <lineage>
        <taxon>Eukaryota</taxon>
        <taxon>Metazoa</taxon>
        <taxon>Spiralia</taxon>
        <taxon>Lophotrochozoa</taxon>
        <taxon>Mollusca</taxon>
        <taxon>Bivalvia</taxon>
        <taxon>Autobranchia</taxon>
        <taxon>Pteriomorphia</taxon>
        <taxon>Pectinida</taxon>
        <taxon>Pectinoidea</taxon>
        <taxon>Pectinidae</taxon>
        <taxon>Mizuhopecten</taxon>
    </lineage>
</organism>
<feature type="coiled-coil region" evidence="1">
    <location>
        <begin position="333"/>
        <end position="360"/>
    </location>
</feature>
<sequence length="586" mass="68308">MSRYASPDRDKRVHNLAGEIADTRDRRVPIMLMNLKGILSSVPVGSKEGIKIRHEIWDYNLLHVLILVLKQDFSIVDGDWQTAAALAAILSQVCAGMELKGQDRNKFETESLSEAINNLFLLARRIQTRYSKIQGMQKERQRLVVCYKGVLESITYIASGHVVICRNVIESPWLLQLLISDDPDTVSGVMDLLPKVLRVNRKLLKELDKKLVHSIMDELVYKLSVNTEVSIGALATKCVLRICDFYKPMVDTLCTRYKGVRPLLGKWEGRGFNKDLEDLKRLLQAGNAQMAELEQFARAAILIQTRWRGYITRVKLQKANKAFTKFHRTYRTKKSVMEKRKEQAKEALELQRQLKLNRQRIMRDFKEKQLQSIEILPAAKVESYLQKEETQAALTIQRMWRGHHIRKSNKKRTDMARQVKAAIKIQQGVKLWLERLEKRKKKIRAELKPPGLTELRRVELQKEVRTYREENPARYCQKDDLEMIHNKASEMLARYYMTARTNREKQTHREALVGRIDRDSELLSLAPGLDQATEKDTDMFSSRSVPVSMKAKADHMAQMEILRKPWYKKLIDQYMDKEYEDEPILF</sequence>
<dbReference type="PANTHER" id="PTHR15673">
    <property type="entry name" value="IQ CALMODULIN-BINDING MOTIF CONTAINING PROTEIN 1"/>
    <property type="match status" value="1"/>
</dbReference>
<dbReference type="STRING" id="6573.A0A210QNZ5"/>
<evidence type="ECO:0000313" key="3">
    <source>
        <dbReference type="Proteomes" id="UP000242188"/>
    </source>
</evidence>
<dbReference type="Pfam" id="PF00612">
    <property type="entry name" value="IQ"/>
    <property type="match status" value="2"/>
</dbReference>
<dbReference type="PANTHER" id="PTHR15673:SF2">
    <property type="entry name" value="IQ CALMODULIN-BINDING MOTIF-CONTAINING PROTEIN 1"/>
    <property type="match status" value="1"/>
</dbReference>
<comment type="caution">
    <text evidence="2">The sequence shown here is derived from an EMBL/GenBank/DDBJ whole genome shotgun (WGS) entry which is preliminary data.</text>
</comment>
<dbReference type="EMBL" id="NEDP02002601">
    <property type="protein sequence ID" value="OWF50441.1"/>
    <property type="molecule type" value="Genomic_DNA"/>
</dbReference>
<name>A0A210QNZ5_MIZYE</name>
<dbReference type="AlphaFoldDB" id="A0A210QNZ5"/>
<keyword evidence="1" id="KW-0175">Coiled coil</keyword>
<dbReference type="GO" id="GO:0060271">
    <property type="term" value="P:cilium assembly"/>
    <property type="evidence" value="ECO:0007669"/>
    <property type="project" value="InterPro"/>
</dbReference>
<accession>A0A210QNZ5</accession>
<dbReference type="GO" id="GO:0005929">
    <property type="term" value="C:cilium"/>
    <property type="evidence" value="ECO:0007669"/>
    <property type="project" value="TreeGrafter"/>
</dbReference>
<evidence type="ECO:0000256" key="1">
    <source>
        <dbReference type="SAM" id="Coils"/>
    </source>
</evidence>
<dbReference type="InterPro" id="IPR000048">
    <property type="entry name" value="IQ_motif_EF-hand-BS"/>
</dbReference>
<dbReference type="GO" id="GO:0005516">
    <property type="term" value="F:calmodulin binding"/>
    <property type="evidence" value="ECO:0007669"/>
    <property type="project" value="InterPro"/>
</dbReference>
<dbReference type="OrthoDB" id="8178106at2759"/>
<protein>
    <submittedName>
        <fullName evidence="2">IQ calmodulin-binding motif-containing protein 1</fullName>
    </submittedName>
</protein>
<reference evidence="2 3" key="1">
    <citation type="journal article" date="2017" name="Nat. Ecol. Evol.">
        <title>Scallop genome provides insights into evolution of bilaterian karyotype and development.</title>
        <authorList>
            <person name="Wang S."/>
            <person name="Zhang J."/>
            <person name="Jiao W."/>
            <person name="Li J."/>
            <person name="Xun X."/>
            <person name="Sun Y."/>
            <person name="Guo X."/>
            <person name="Huan P."/>
            <person name="Dong B."/>
            <person name="Zhang L."/>
            <person name="Hu X."/>
            <person name="Sun X."/>
            <person name="Wang J."/>
            <person name="Zhao C."/>
            <person name="Wang Y."/>
            <person name="Wang D."/>
            <person name="Huang X."/>
            <person name="Wang R."/>
            <person name="Lv J."/>
            <person name="Li Y."/>
            <person name="Zhang Z."/>
            <person name="Liu B."/>
            <person name="Lu W."/>
            <person name="Hui Y."/>
            <person name="Liang J."/>
            <person name="Zhou Z."/>
            <person name="Hou R."/>
            <person name="Li X."/>
            <person name="Liu Y."/>
            <person name="Li H."/>
            <person name="Ning X."/>
            <person name="Lin Y."/>
            <person name="Zhao L."/>
            <person name="Xing Q."/>
            <person name="Dou J."/>
            <person name="Li Y."/>
            <person name="Mao J."/>
            <person name="Guo H."/>
            <person name="Dou H."/>
            <person name="Li T."/>
            <person name="Mu C."/>
            <person name="Jiang W."/>
            <person name="Fu Q."/>
            <person name="Fu X."/>
            <person name="Miao Y."/>
            <person name="Liu J."/>
            <person name="Yu Q."/>
            <person name="Li R."/>
            <person name="Liao H."/>
            <person name="Li X."/>
            <person name="Kong Y."/>
            <person name="Jiang Z."/>
            <person name="Chourrout D."/>
            <person name="Li R."/>
            <person name="Bao Z."/>
        </authorList>
    </citation>
    <scope>NUCLEOTIDE SEQUENCE [LARGE SCALE GENOMIC DNA]</scope>
    <source>
        <strain evidence="2 3">PY_sf001</strain>
    </source>
</reference>
<gene>
    <name evidence="2" type="ORF">KP79_PYT00866</name>
</gene>
<proteinExistence type="predicted"/>
<keyword evidence="3" id="KW-1185">Reference proteome</keyword>
<dbReference type="Proteomes" id="UP000242188">
    <property type="component" value="Unassembled WGS sequence"/>
</dbReference>
<evidence type="ECO:0000313" key="2">
    <source>
        <dbReference type="EMBL" id="OWF50441.1"/>
    </source>
</evidence>
<dbReference type="InterPro" id="IPR028765">
    <property type="entry name" value="IQCB1"/>
</dbReference>
<dbReference type="CDD" id="cd23767">
    <property type="entry name" value="IQCD"/>
    <property type="match status" value="1"/>
</dbReference>
<dbReference type="SMART" id="SM00015">
    <property type="entry name" value="IQ"/>
    <property type="match status" value="3"/>
</dbReference>